<comment type="similarity">
    <text evidence="2">Belongs to the BPI/LBP/Plunc superfamily. BPI/LBP family.</text>
</comment>
<evidence type="ECO:0000313" key="10">
    <source>
        <dbReference type="Proteomes" id="UP001558613"/>
    </source>
</evidence>
<dbReference type="InterPro" id="IPR017942">
    <property type="entry name" value="Lipid-bd_serum_glycop_N"/>
</dbReference>
<comment type="function">
    <text evidence="6">The cytotoxic action of BPI is limited to many species of Gram-negative bacteria; this specificity may be explained by a strong affinity of the very basic N-terminal half for the negatively charged lipopolysaccharides that are unique to the Gram-negative bacterial outer envelope.</text>
</comment>
<dbReference type="InterPro" id="IPR032942">
    <property type="entry name" value="BPI/LBP/Plunc"/>
</dbReference>
<dbReference type="SUPFAM" id="SSF55394">
    <property type="entry name" value="Bactericidal permeability-increasing protein, BPI"/>
    <property type="match status" value="2"/>
</dbReference>
<gene>
    <name evidence="9" type="ORF">QQF64_033788</name>
</gene>
<keyword evidence="6" id="KW-0391">Immunity</keyword>
<keyword evidence="6" id="KW-0044">Antibiotic</keyword>
<dbReference type="Gene3D" id="3.15.10.10">
    <property type="entry name" value="Bactericidal permeability-increasing protein, domain 1"/>
    <property type="match status" value="1"/>
</dbReference>
<evidence type="ECO:0000256" key="2">
    <source>
        <dbReference type="ARBA" id="ARBA00007292"/>
    </source>
</evidence>
<evidence type="ECO:0000256" key="6">
    <source>
        <dbReference type="RuleBase" id="RU369039"/>
    </source>
</evidence>
<keyword evidence="6" id="KW-0399">Innate immunity</keyword>
<evidence type="ECO:0000256" key="1">
    <source>
        <dbReference type="ARBA" id="ARBA00004613"/>
    </source>
</evidence>
<evidence type="ECO:0000259" key="8">
    <source>
        <dbReference type="SMART" id="SM00329"/>
    </source>
</evidence>
<dbReference type="EMBL" id="JAYMGO010000009">
    <property type="protein sequence ID" value="KAL1268425.1"/>
    <property type="molecule type" value="Genomic_DNA"/>
</dbReference>
<keyword evidence="3 6" id="KW-0964">Secreted</keyword>
<dbReference type="InterPro" id="IPR030675">
    <property type="entry name" value="BPI/LBP"/>
</dbReference>
<dbReference type="SMART" id="SM00328">
    <property type="entry name" value="BPI1"/>
    <property type="match status" value="1"/>
</dbReference>
<organism evidence="9 10">
    <name type="scientific">Cirrhinus molitorella</name>
    <name type="common">mud carp</name>
    <dbReference type="NCBI Taxonomy" id="172907"/>
    <lineage>
        <taxon>Eukaryota</taxon>
        <taxon>Metazoa</taxon>
        <taxon>Chordata</taxon>
        <taxon>Craniata</taxon>
        <taxon>Vertebrata</taxon>
        <taxon>Euteleostomi</taxon>
        <taxon>Actinopterygii</taxon>
        <taxon>Neopterygii</taxon>
        <taxon>Teleostei</taxon>
        <taxon>Ostariophysi</taxon>
        <taxon>Cypriniformes</taxon>
        <taxon>Cyprinidae</taxon>
        <taxon>Labeoninae</taxon>
        <taxon>Labeonini</taxon>
        <taxon>Cirrhinus</taxon>
    </lineage>
</organism>
<dbReference type="PANTHER" id="PTHR10504">
    <property type="entry name" value="BACTERICIDAL PERMEABILITY-INCREASING BPI PROTEIN-RELATED"/>
    <property type="match status" value="1"/>
</dbReference>
<sequence length="522" mass="57398">MEHGIYLMMIHMLPSRGAELKHNQNYVVLQELNTPPPREWSSFKVAFEETLTQKHCLTPGCLLHCEELSNAAEKGLRDASQMMAVWIQSKLKSTKIPEVRGEIDIGIGTVHYVMSNMQVGQCSMSGPSMEFVKGTGVSVEISQLSLAIKGRWATKFGIIHDGGSFDLAVYNIKIQTLLELGDDAGRLSITTISCSNDIGGVHVQFHGGASIFFKPFVSTFSGKISEMIHLKICPAVQQAISELEMNLQEIPVNIPMGQYIYLSILLTSSPAVTDQSFDLDIKGEFYSKSSPSEPPFSASKFEVQYAENYMLSLAASEFLINSAAYAYLSSEVLQINIKNNMIPKNFPIHLNTSEFGALIPQLGTLYPNMEMQVHLYASETPLFSFSSGAIDVHVPAAAKFSVVKPDGMLVPLFRLDVDGSFSGSALIDNNHLTGAFKMKNLTLTLGSSEIGDFKTAGLEQMLVIAVNMFVLPKLNVYLKTGFLLPTLQHFSLTNSKLLIQNGFVVIFTNVEDSRTVSMKTMV</sequence>
<protein>
    <recommendedName>
        <fullName evidence="6">Bactericidal permeability-increasing protein</fullName>
        <shortName evidence="6">BPI</shortName>
    </recommendedName>
</protein>
<comment type="domain">
    <text evidence="6">The N- and C-terminal barrels adopt an identical fold despite having only 13% of conserved residues.</text>
</comment>
<evidence type="ECO:0000313" key="9">
    <source>
        <dbReference type="EMBL" id="KAL1268425.1"/>
    </source>
</evidence>
<comment type="subunit">
    <text evidence="6">Monomer. Homodimer; disulfide-linked.</text>
</comment>
<feature type="domain" description="Lipid-binding serum glycoprotein C-terminal" evidence="8">
    <location>
        <begin position="305"/>
        <end position="508"/>
    </location>
</feature>
<evidence type="ECO:0000259" key="7">
    <source>
        <dbReference type="SMART" id="SM00328"/>
    </source>
</evidence>
<proteinExistence type="inferred from homology"/>
<dbReference type="PIRSF" id="PIRSF002417">
    <property type="entry name" value="Lipid_binding_protein"/>
    <property type="match status" value="1"/>
</dbReference>
<dbReference type="Proteomes" id="UP001558613">
    <property type="component" value="Unassembled WGS sequence"/>
</dbReference>
<dbReference type="Pfam" id="PF01273">
    <property type="entry name" value="LBP_BPI_CETP"/>
    <property type="match status" value="1"/>
</dbReference>
<comment type="domain">
    <text evidence="6">The N-terminal region may be exposed to the interior of the granule, whereas the C-terminal portion may be embedded in the membrane. During phagocytosis and degranulation, proteases may be released and activated and cleave BPI at the junction of the N- and C-terminal portions of the molecule, providing controlled release of the N-terminal antibacterial fragment when bacteria are ingested.</text>
</comment>
<evidence type="ECO:0000256" key="3">
    <source>
        <dbReference type="ARBA" id="ARBA00022525"/>
    </source>
</evidence>
<keyword evidence="4 6" id="KW-1015">Disulfide bond</keyword>
<feature type="domain" description="Lipid-binding serum glycoprotein N-terminal" evidence="7">
    <location>
        <begin position="73"/>
        <end position="290"/>
    </location>
</feature>
<keyword evidence="6" id="KW-0929">Antimicrobial</keyword>
<dbReference type="SMART" id="SM00329">
    <property type="entry name" value="BPI2"/>
    <property type="match status" value="1"/>
</dbReference>
<keyword evidence="6" id="KW-0732">Signal</keyword>
<dbReference type="InterPro" id="IPR001124">
    <property type="entry name" value="Lipid-bd_serum_glycop_C"/>
</dbReference>
<dbReference type="PANTHER" id="PTHR10504:SF132">
    <property type="entry name" value="BACTERICIDAL PERMEABILITY-INCREASING PROTEIN"/>
    <property type="match status" value="1"/>
</dbReference>
<reference evidence="9 10" key="1">
    <citation type="submission" date="2023-09" db="EMBL/GenBank/DDBJ databases">
        <authorList>
            <person name="Wang M."/>
        </authorList>
    </citation>
    <scope>NUCLEOTIDE SEQUENCE [LARGE SCALE GENOMIC DNA]</scope>
    <source>
        <strain evidence="9">GT-2023</strain>
        <tissue evidence="9">Liver</tissue>
    </source>
</reference>
<name>A0ABR3MUX6_9TELE</name>
<comment type="subcellular location">
    <subcellularLocation>
        <location evidence="1 6">Secreted</location>
    </subcellularLocation>
</comment>
<evidence type="ECO:0000256" key="5">
    <source>
        <dbReference type="ARBA" id="ARBA00023180"/>
    </source>
</evidence>
<dbReference type="Pfam" id="PF02886">
    <property type="entry name" value="LBP_BPI_CETP_C"/>
    <property type="match status" value="1"/>
</dbReference>
<dbReference type="InterPro" id="IPR017943">
    <property type="entry name" value="Bactericidal_perm-incr_a/b_dom"/>
</dbReference>
<evidence type="ECO:0000256" key="4">
    <source>
        <dbReference type="ARBA" id="ARBA00023157"/>
    </source>
</evidence>
<keyword evidence="5 6" id="KW-0325">Glycoprotein</keyword>
<comment type="caution">
    <text evidence="9">The sequence shown here is derived from an EMBL/GenBank/DDBJ whole genome shotgun (WGS) entry which is preliminary data.</text>
</comment>
<dbReference type="Gene3D" id="3.15.20.10">
    <property type="entry name" value="Bactericidal permeability-increasing protein, domain 2"/>
    <property type="match status" value="1"/>
</dbReference>
<accession>A0ABR3MUX6</accession>
<keyword evidence="10" id="KW-1185">Reference proteome</keyword>